<dbReference type="HOGENOM" id="CLU_950736_0_0_1"/>
<reference evidence="3" key="3">
    <citation type="submission" date="2015-06" db="UniProtKB">
        <authorList>
            <consortium name="EnsemblMetazoa"/>
        </authorList>
    </citation>
    <scope>IDENTIFICATION</scope>
</reference>
<organism evidence="2">
    <name type="scientific">Capitella teleta</name>
    <name type="common">Polychaete worm</name>
    <dbReference type="NCBI Taxonomy" id="283909"/>
    <lineage>
        <taxon>Eukaryota</taxon>
        <taxon>Metazoa</taxon>
        <taxon>Spiralia</taxon>
        <taxon>Lophotrochozoa</taxon>
        <taxon>Annelida</taxon>
        <taxon>Polychaeta</taxon>
        <taxon>Sedentaria</taxon>
        <taxon>Scolecida</taxon>
        <taxon>Capitellidae</taxon>
        <taxon>Capitella</taxon>
    </lineage>
</organism>
<evidence type="ECO:0000256" key="1">
    <source>
        <dbReference type="SAM" id="MobiDB-lite"/>
    </source>
</evidence>
<evidence type="ECO:0000313" key="2">
    <source>
        <dbReference type="EMBL" id="ELU08661.1"/>
    </source>
</evidence>
<gene>
    <name evidence="2" type="ORF">CAPTEDRAFT_228281</name>
</gene>
<name>R7UZ28_CAPTE</name>
<evidence type="ECO:0000313" key="4">
    <source>
        <dbReference type="Proteomes" id="UP000014760"/>
    </source>
</evidence>
<reference evidence="4" key="1">
    <citation type="submission" date="2012-12" db="EMBL/GenBank/DDBJ databases">
        <authorList>
            <person name="Hellsten U."/>
            <person name="Grimwood J."/>
            <person name="Chapman J.A."/>
            <person name="Shapiro H."/>
            <person name="Aerts A."/>
            <person name="Otillar R.P."/>
            <person name="Terry A.Y."/>
            <person name="Boore J.L."/>
            <person name="Simakov O."/>
            <person name="Marletaz F."/>
            <person name="Cho S.-J."/>
            <person name="Edsinger-Gonzales E."/>
            <person name="Havlak P."/>
            <person name="Kuo D.-H."/>
            <person name="Larsson T."/>
            <person name="Lv J."/>
            <person name="Arendt D."/>
            <person name="Savage R."/>
            <person name="Osoegawa K."/>
            <person name="de Jong P."/>
            <person name="Lindberg D.R."/>
            <person name="Seaver E.C."/>
            <person name="Weisblat D.A."/>
            <person name="Putnam N.H."/>
            <person name="Grigoriev I.V."/>
            <person name="Rokhsar D.S."/>
        </authorList>
    </citation>
    <scope>NUCLEOTIDE SEQUENCE</scope>
    <source>
        <strain evidence="4">I ESC-2004</strain>
    </source>
</reference>
<protein>
    <submittedName>
        <fullName evidence="2 3">Uncharacterized protein</fullName>
    </submittedName>
</protein>
<dbReference type="EnsemblMetazoa" id="CapteT228281">
    <property type="protein sequence ID" value="CapteP228281"/>
    <property type="gene ID" value="CapteG228281"/>
</dbReference>
<feature type="compositionally biased region" description="Basic and acidic residues" evidence="1">
    <location>
        <begin position="109"/>
        <end position="128"/>
    </location>
</feature>
<reference evidence="2 4" key="2">
    <citation type="journal article" date="2013" name="Nature">
        <title>Insights into bilaterian evolution from three spiralian genomes.</title>
        <authorList>
            <person name="Simakov O."/>
            <person name="Marletaz F."/>
            <person name="Cho S.J."/>
            <person name="Edsinger-Gonzales E."/>
            <person name="Havlak P."/>
            <person name="Hellsten U."/>
            <person name="Kuo D.H."/>
            <person name="Larsson T."/>
            <person name="Lv J."/>
            <person name="Arendt D."/>
            <person name="Savage R."/>
            <person name="Osoegawa K."/>
            <person name="de Jong P."/>
            <person name="Grimwood J."/>
            <person name="Chapman J.A."/>
            <person name="Shapiro H."/>
            <person name="Aerts A."/>
            <person name="Otillar R.P."/>
            <person name="Terry A.Y."/>
            <person name="Boore J.L."/>
            <person name="Grigoriev I.V."/>
            <person name="Lindberg D.R."/>
            <person name="Seaver E.C."/>
            <person name="Weisblat D.A."/>
            <person name="Putnam N.H."/>
            <person name="Rokhsar D.S."/>
        </authorList>
    </citation>
    <scope>NUCLEOTIDE SEQUENCE</scope>
    <source>
        <strain evidence="2 4">I ESC-2004</strain>
    </source>
</reference>
<dbReference type="Proteomes" id="UP000014760">
    <property type="component" value="Unassembled WGS sequence"/>
</dbReference>
<dbReference type="AlphaFoldDB" id="R7UZ28"/>
<keyword evidence="4" id="KW-1185">Reference proteome</keyword>
<proteinExistence type="predicted"/>
<dbReference type="EMBL" id="KB298871">
    <property type="protein sequence ID" value="ELU08661.1"/>
    <property type="molecule type" value="Genomic_DNA"/>
</dbReference>
<feature type="region of interest" description="Disordered" evidence="1">
    <location>
        <begin position="107"/>
        <end position="139"/>
    </location>
</feature>
<dbReference type="EMBL" id="AMQN01006652">
    <property type="status" value="NOT_ANNOTATED_CDS"/>
    <property type="molecule type" value="Genomic_DNA"/>
</dbReference>
<accession>R7UZ28</accession>
<sequence>MTEPVTHYTDDRVYGPVDLSVGEDIYDVMMHRLAGYFMLKPEAEKSQLTPQTIRKRADSNIRAYRGRSGSKITGHELNVEWMDYETGDVMHSDVHVSKFVKHRMSALAEKSRQKVKDNHDHHDDHRDGPPVSGRSQGSSIVVQGVMRMGGWGDKHRQEKRCKAEESYLHGQVDSLQHAPLKYLANLTYKYCRNSSLVNEINCVLVIAAAGHLRHLSIISPRHQNATRRADSASHLYLKRITHSHTFVPEIRDNYFRNWRKSRRIELREDAIRVMEIISHKEISSELAMHERNV</sequence>
<evidence type="ECO:0000313" key="3">
    <source>
        <dbReference type="EnsemblMetazoa" id="CapteP228281"/>
    </source>
</evidence>